<dbReference type="Proteomes" id="UP000183263">
    <property type="component" value="Unassembled WGS sequence"/>
</dbReference>
<evidence type="ECO:0000313" key="3">
    <source>
        <dbReference type="Proteomes" id="UP000183263"/>
    </source>
</evidence>
<protein>
    <submittedName>
        <fullName evidence="2">Uncharacterized conserved protein YbjT, contains NAD(P)-binding and DUF2867 domains</fullName>
    </submittedName>
</protein>
<gene>
    <name evidence="2" type="ORF">SAMN05444695_10493</name>
</gene>
<proteinExistence type="predicted"/>
<dbReference type="PANTHER" id="PTHR43162:SF1">
    <property type="entry name" value="PRESTALK A DIFFERENTIATION PROTEIN A"/>
    <property type="match status" value="1"/>
</dbReference>
<keyword evidence="3" id="KW-1185">Reference proteome</keyword>
<dbReference type="Gene3D" id="3.40.50.720">
    <property type="entry name" value="NAD(P)-binding Rossmann-like Domain"/>
    <property type="match status" value="1"/>
</dbReference>
<feature type="region of interest" description="Disordered" evidence="1">
    <location>
        <begin position="1"/>
        <end position="26"/>
    </location>
</feature>
<dbReference type="PANTHER" id="PTHR43162">
    <property type="match status" value="1"/>
</dbReference>
<dbReference type="AlphaFoldDB" id="A0A1G8GGR1"/>
<sequence>MNEDMNEDMNTGTASTDTYLVTGGTGRTGHRVVTRLRERGLPVRVASRRGIPPFDWHDSGTWPAALEGTTVVYLCVSPDLALPGVDDIVAEFTRVAVESGVRRLVLLSGRGEDGARACEDLVRASGIDGVVVRSSWFAQNFSEHFLLGQVLRGRVALPVDGVREPFVDLDDVADVAVRALTDPALTGRVLEVTGPDAIGFARAAELLSLAIGRPVDFETVTSAEFVADLTGEGVPAEDAEGLAWLFAEVLDGRNEAVTDTVEEVLGRAPRTFADYASRAAAAGAWRLTDREGEVAR</sequence>
<dbReference type="EMBL" id="FNDN01000004">
    <property type="protein sequence ID" value="SDH93510.1"/>
    <property type="molecule type" value="Genomic_DNA"/>
</dbReference>
<dbReference type="InterPro" id="IPR036291">
    <property type="entry name" value="NAD(P)-bd_dom_sf"/>
</dbReference>
<dbReference type="Gene3D" id="3.90.25.10">
    <property type="entry name" value="UDP-galactose 4-epimerase, domain 1"/>
    <property type="match status" value="1"/>
</dbReference>
<evidence type="ECO:0000313" key="2">
    <source>
        <dbReference type="EMBL" id="SDH93510.1"/>
    </source>
</evidence>
<dbReference type="SUPFAM" id="SSF51735">
    <property type="entry name" value="NAD(P)-binding Rossmann-fold domains"/>
    <property type="match status" value="1"/>
</dbReference>
<reference evidence="2 3" key="1">
    <citation type="submission" date="2016-10" db="EMBL/GenBank/DDBJ databases">
        <authorList>
            <person name="de Groot N.N."/>
        </authorList>
    </citation>
    <scope>NUCLEOTIDE SEQUENCE [LARGE SCALE GENOMIC DNA]</scope>
    <source>
        <strain evidence="2 3">DSM 44892</strain>
    </source>
</reference>
<evidence type="ECO:0000256" key="1">
    <source>
        <dbReference type="SAM" id="MobiDB-lite"/>
    </source>
</evidence>
<name>A0A1G8GGR1_9NOCA</name>
<accession>A0A1G8GGR1</accession>
<dbReference type="InterPro" id="IPR051604">
    <property type="entry name" value="Ergot_Alk_Oxidoreductase"/>
</dbReference>
<feature type="compositionally biased region" description="Polar residues" evidence="1">
    <location>
        <begin position="8"/>
        <end position="19"/>
    </location>
</feature>
<organism evidence="2 3">
    <name type="scientific">Rhodococcus triatomae</name>
    <dbReference type="NCBI Taxonomy" id="300028"/>
    <lineage>
        <taxon>Bacteria</taxon>
        <taxon>Bacillati</taxon>
        <taxon>Actinomycetota</taxon>
        <taxon>Actinomycetes</taxon>
        <taxon>Mycobacteriales</taxon>
        <taxon>Nocardiaceae</taxon>
        <taxon>Rhodococcus</taxon>
    </lineage>
</organism>